<feature type="domain" description="Dynamin N-terminal" evidence="2">
    <location>
        <begin position="75"/>
        <end position="289"/>
    </location>
</feature>
<keyword evidence="4" id="KW-1185">Reference proteome</keyword>
<reference evidence="3 4" key="1">
    <citation type="submission" date="2015-08" db="EMBL/GenBank/DDBJ databases">
        <title>Complete genome sequence of Sulfurifustis variabilis.</title>
        <authorList>
            <person name="Miura A."/>
            <person name="Kojima H."/>
            <person name="Fukui M."/>
        </authorList>
    </citation>
    <scope>NUCLEOTIDE SEQUENCE [LARGE SCALE GENOMIC DNA]</scope>
    <source>
        <strain evidence="4">skN76</strain>
    </source>
</reference>
<dbReference type="EMBL" id="AP014936">
    <property type="protein sequence ID" value="BAU50078.1"/>
    <property type="molecule type" value="Genomic_DNA"/>
</dbReference>
<evidence type="ECO:0000313" key="3">
    <source>
        <dbReference type="EMBL" id="BAU50078.1"/>
    </source>
</evidence>
<dbReference type="PANTHER" id="PTHR43681:SF1">
    <property type="entry name" value="SARCALUMENIN"/>
    <property type="match status" value="1"/>
</dbReference>
<organism evidence="3 4">
    <name type="scientific">Sulfurifustis variabilis</name>
    <dbReference type="NCBI Taxonomy" id="1675686"/>
    <lineage>
        <taxon>Bacteria</taxon>
        <taxon>Pseudomonadati</taxon>
        <taxon>Pseudomonadota</taxon>
        <taxon>Gammaproteobacteria</taxon>
        <taxon>Acidiferrobacterales</taxon>
        <taxon>Acidiferrobacteraceae</taxon>
        <taxon>Sulfurifustis</taxon>
    </lineage>
</organism>
<dbReference type="Proteomes" id="UP000218899">
    <property type="component" value="Chromosome"/>
</dbReference>
<name>A0A1C7AFH6_9GAMM</name>
<gene>
    <name evidence="3" type="ORF">SVA_3542</name>
</gene>
<dbReference type="Pfam" id="PF00350">
    <property type="entry name" value="Dynamin_N"/>
    <property type="match status" value="1"/>
</dbReference>
<dbReference type="InterPro" id="IPR027417">
    <property type="entry name" value="P-loop_NTPase"/>
</dbReference>
<keyword evidence="1" id="KW-0175">Coiled coil</keyword>
<evidence type="ECO:0000256" key="1">
    <source>
        <dbReference type="SAM" id="Coils"/>
    </source>
</evidence>
<dbReference type="OrthoDB" id="5295100at2"/>
<dbReference type="InterPro" id="IPR051943">
    <property type="entry name" value="TRAFAC_Dynamin-like_GTPase"/>
</dbReference>
<dbReference type="AlphaFoldDB" id="A0A1C7AFH6"/>
<proteinExistence type="predicted"/>
<feature type="coiled-coil region" evidence="1">
    <location>
        <begin position="613"/>
        <end position="647"/>
    </location>
</feature>
<dbReference type="PANTHER" id="PTHR43681">
    <property type="entry name" value="TRANSMEMBRANE GTPASE FZO"/>
    <property type="match status" value="1"/>
</dbReference>
<dbReference type="KEGG" id="sva:SVA_3542"/>
<dbReference type="SUPFAM" id="SSF52540">
    <property type="entry name" value="P-loop containing nucleoside triphosphate hydrolases"/>
    <property type="match status" value="1"/>
</dbReference>
<evidence type="ECO:0000313" key="4">
    <source>
        <dbReference type="Proteomes" id="UP000218899"/>
    </source>
</evidence>
<accession>A0A1C7AFH6</accession>
<dbReference type="InterPro" id="IPR045063">
    <property type="entry name" value="Dynamin_N"/>
</dbReference>
<protein>
    <submittedName>
        <fullName evidence="3">GTPase</fullName>
    </submittedName>
</protein>
<sequence length="656" mass="72819">MACPMIGVQPLKDRPALAVNAFGRRLSEYRSWREELASIINEYQGWVESQGLGSGEDDLKVYELIDALKSDRLTVALVGEFSRGKTELINAIFFAEYRQRLLPSDAGRTTMCPMELLHDEKQPPSVRLLPIETRQSSLTIAELKRTPTHWTVLPLDTSSPKKMAETFAQIVQTRTVPIREAENLGLYNAQAPGAAVPSDGKVQIPVWRHAIVNFPHPLLKQGLVVLDTPGLNSLGTEPELTMSMLPSAHAVLFVLAADTGVTKSDLDVWTNHVCVAKHAASEGRLVVLNKVDALWDELRSDESISATLNRQIEETARALGVSRAQIFPVSAQKGLLGKVKADHALIARSGLDALEAKLSSDIVEAKQALLRAKIAREIGAIVDNTRAMIEARLAAVDAQLAELKGLSGKSQDAIQQMINRMREEKAAYDKTLASFQATRAVLSEQTKVLLDYLSVEAFDTLMARTRTAMKESWTTQGLKAGMKTLFDGATETMEKAHRQAQQIVGLVNAVYGKFHADHGLARIKPVDFSLAPFRSQIQRLYDEADAFRKSPVMVMTEAHFVIKKFFITLASRARLVYTECNAAARDWGKAIMAPILSQVREHKIMMDQRLENLKRVHENLDNVTGRIADVEATKQNLENQLMIIRNMMRKVGQPLH</sequence>
<dbReference type="Gene3D" id="3.40.50.300">
    <property type="entry name" value="P-loop containing nucleotide triphosphate hydrolases"/>
    <property type="match status" value="1"/>
</dbReference>
<evidence type="ECO:0000259" key="2">
    <source>
        <dbReference type="Pfam" id="PF00350"/>
    </source>
</evidence>